<reference evidence="2" key="1">
    <citation type="journal article" date="2022" name="bioRxiv">
        <title>Sequencing and chromosome-scale assembly of the giantPleurodeles waltlgenome.</title>
        <authorList>
            <person name="Brown T."/>
            <person name="Elewa A."/>
            <person name="Iarovenko S."/>
            <person name="Subramanian E."/>
            <person name="Araus A.J."/>
            <person name="Petzold A."/>
            <person name="Susuki M."/>
            <person name="Suzuki K.-i.T."/>
            <person name="Hayashi T."/>
            <person name="Toyoda A."/>
            <person name="Oliveira C."/>
            <person name="Osipova E."/>
            <person name="Leigh N.D."/>
            <person name="Simon A."/>
            <person name="Yun M.H."/>
        </authorList>
    </citation>
    <scope>NUCLEOTIDE SEQUENCE</scope>
    <source>
        <strain evidence="2">20211129_DDA</strain>
        <tissue evidence="2">Liver</tissue>
    </source>
</reference>
<dbReference type="EMBL" id="JANPWB010000005">
    <property type="protein sequence ID" value="KAJ1189199.1"/>
    <property type="molecule type" value="Genomic_DNA"/>
</dbReference>
<dbReference type="Proteomes" id="UP001066276">
    <property type="component" value="Chromosome 3_1"/>
</dbReference>
<keyword evidence="3" id="KW-1185">Reference proteome</keyword>
<evidence type="ECO:0000313" key="3">
    <source>
        <dbReference type="Proteomes" id="UP001066276"/>
    </source>
</evidence>
<evidence type="ECO:0000256" key="1">
    <source>
        <dbReference type="SAM" id="MobiDB-lite"/>
    </source>
</evidence>
<protein>
    <submittedName>
        <fullName evidence="2">Uncharacterized protein</fullName>
    </submittedName>
</protein>
<name>A0AAV7UJP3_PLEWA</name>
<dbReference type="AlphaFoldDB" id="A0AAV7UJP3"/>
<feature type="compositionally biased region" description="Basic and acidic residues" evidence="1">
    <location>
        <begin position="139"/>
        <end position="169"/>
    </location>
</feature>
<organism evidence="2 3">
    <name type="scientific">Pleurodeles waltl</name>
    <name type="common">Iberian ribbed newt</name>
    <dbReference type="NCBI Taxonomy" id="8319"/>
    <lineage>
        <taxon>Eukaryota</taxon>
        <taxon>Metazoa</taxon>
        <taxon>Chordata</taxon>
        <taxon>Craniata</taxon>
        <taxon>Vertebrata</taxon>
        <taxon>Euteleostomi</taxon>
        <taxon>Amphibia</taxon>
        <taxon>Batrachia</taxon>
        <taxon>Caudata</taxon>
        <taxon>Salamandroidea</taxon>
        <taxon>Salamandridae</taxon>
        <taxon>Pleurodelinae</taxon>
        <taxon>Pleurodeles</taxon>
    </lineage>
</organism>
<comment type="caution">
    <text evidence="2">The sequence shown here is derived from an EMBL/GenBank/DDBJ whole genome shotgun (WGS) entry which is preliminary data.</text>
</comment>
<evidence type="ECO:0000313" key="2">
    <source>
        <dbReference type="EMBL" id="KAJ1189199.1"/>
    </source>
</evidence>
<feature type="region of interest" description="Disordered" evidence="1">
    <location>
        <begin position="125"/>
        <end position="208"/>
    </location>
</feature>
<sequence length="208" mass="23140">MARGRRSARLTVFFNSRRPAASSTGRQSQRGAVELHSSPCTLGLLLPDAKCHLDRQYCSIMADKNLFNGAAYYEENNEEAGEYNDEVDPLQALGASIQHSIHKVLMAALQPITAQLQLLAKTQARKTPASSDSVEESSDVPRKCKEKSMHWPHEEVLSSLEHKPAEDHGYCVPKFKRTHTPSSSDTDSRSVESGSSGDDRSRHHKNRR</sequence>
<proteinExistence type="predicted"/>
<accession>A0AAV7UJP3</accession>
<gene>
    <name evidence="2" type="ORF">NDU88_005950</name>
</gene>